<sequence length="393" mass="44112">MANPVLDIPFDEPDGSMIAYDYGPGGHHASIEAGRFVPGKFGNCVYFPAEGKAEIIGPIIDFSQDFSFTVWAKAEPQAKGPNRTWAVFKFPGKTNFVEIELFTRLQYWQNLAVTQAGDKVTVYVDGLQKGTFTRSGNMTGFAIINDAPHKTVGYCSLDGAKSYEQALTQEDINDHIQHTLEPVQFHINNINFQSLGIIVEHLDGILQMPDRKDPLTVDWEDYHGEVVDLMKPVFGVREIELRCWMKAASQDELVSKWLQLRQIFESPGTQRLQIDAGTKPLLFDVYHKERLEPSNKWRNVGPYFARFTLKLREPEPVKRVLKVSGSSVSITLTSRKLLSISWGDGQRTMNVYGNGVTVSHSYGGSVDRYVVISGNIEDITGFSTDAVIVWNKI</sequence>
<dbReference type="EMBL" id="JAKFFV010000004">
    <property type="protein sequence ID" value="MCF2498408.1"/>
    <property type="molecule type" value="Genomic_DNA"/>
</dbReference>
<dbReference type="GO" id="GO:0005975">
    <property type="term" value="P:carbohydrate metabolic process"/>
    <property type="evidence" value="ECO:0007669"/>
    <property type="project" value="UniProtKB-ARBA"/>
</dbReference>
<name>A0A9X1QDL8_9BACT</name>
<comment type="caution">
    <text evidence="1">The sequence shown here is derived from an EMBL/GenBank/DDBJ whole genome shotgun (WGS) entry which is preliminary data.</text>
</comment>
<proteinExistence type="predicted"/>
<evidence type="ECO:0000313" key="1">
    <source>
        <dbReference type="EMBL" id="MCF2498408.1"/>
    </source>
</evidence>
<evidence type="ECO:0000313" key="2">
    <source>
        <dbReference type="Proteomes" id="UP001139411"/>
    </source>
</evidence>
<dbReference type="AlphaFoldDB" id="A0A9X1QDL8"/>
<dbReference type="SUPFAM" id="SSF49899">
    <property type="entry name" value="Concanavalin A-like lectins/glucanases"/>
    <property type="match status" value="1"/>
</dbReference>
<organism evidence="1 2">
    <name type="scientific">Dyadobacter chenhuakuii</name>
    <dbReference type="NCBI Taxonomy" id="2909339"/>
    <lineage>
        <taxon>Bacteria</taxon>
        <taxon>Pseudomonadati</taxon>
        <taxon>Bacteroidota</taxon>
        <taxon>Cytophagia</taxon>
        <taxon>Cytophagales</taxon>
        <taxon>Spirosomataceae</taxon>
        <taxon>Dyadobacter</taxon>
    </lineage>
</organism>
<dbReference type="InterPro" id="IPR013320">
    <property type="entry name" value="ConA-like_dom_sf"/>
</dbReference>
<protein>
    <submittedName>
        <fullName evidence="1">LamG domain-containing protein</fullName>
    </submittedName>
</protein>
<dbReference type="GO" id="GO:0004553">
    <property type="term" value="F:hydrolase activity, hydrolyzing O-glycosyl compounds"/>
    <property type="evidence" value="ECO:0007669"/>
    <property type="project" value="UniProtKB-ARBA"/>
</dbReference>
<dbReference type="RefSeq" id="WP_235177543.1">
    <property type="nucleotide sequence ID" value="NZ_JAKFFV010000004.1"/>
</dbReference>
<gene>
    <name evidence="1" type="ORF">L0661_08825</name>
</gene>
<reference evidence="1" key="1">
    <citation type="submission" date="2022-01" db="EMBL/GenBank/DDBJ databases">
        <title>Novel species in genus Dyadobacter.</title>
        <authorList>
            <person name="Ma C."/>
        </authorList>
    </citation>
    <scope>NUCLEOTIDE SEQUENCE</scope>
    <source>
        <strain evidence="1">CY357</strain>
    </source>
</reference>
<dbReference type="Gene3D" id="2.60.120.200">
    <property type="match status" value="1"/>
</dbReference>
<dbReference type="Proteomes" id="UP001139411">
    <property type="component" value="Unassembled WGS sequence"/>
</dbReference>
<accession>A0A9X1QDL8</accession>